<sequence>MAELAGCACPDDAAQVNGPRAWRSSLDAPARMTQLGGAAQFCLEGAKDLLNLTFDDDGETGAPGRTLLAAFTTLIVILKGNEVAATERGSAALKALEKRAVIPKHPGSQKVMWDALLPMLILPDAKGSPSLESTFQRMEALQNDVGHHRLPLDLTEQFHIAQKLLQHDRNLGDLDPDWELTPYRRMFMWCSSILKMQTEQTIFRAAYDAHIASSKAESIVQLREELEADEADADREDQALRILAVHKPWIDTSLSHAAPEATSNGTNLAVTSNLSYTSILRTWHVDAPVRTKRILEHDQNYYNLKRPKIRHNDEHAHIDVLMSEADQHSSLHSKVSMQENDQDARDRDLLAREFK</sequence>
<keyword evidence="3" id="KW-1185">Reference proteome</keyword>
<dbReference type="EMBL" id="LGRX02017820">
    <property type="protein sequence ID" value="KAK3260354.1"/>
    <property type="molecule type" value="Genomic_DNA"/>
</dbReference>
<feature type="non-terminal residue" evidence="2">
    <location>
        <position position="355"/>
    </location>
</feature>
<evidence type="ECO:0000313" key="3">
    <source>
        <dbReference type="Proteomes" id="UP001190700"/>
    </source>
</evidence>
<dbReference type="AlphaFoldDB" id="A0AAE0FIN3"/>
<feature type="compositionally biased region" description="Polar residues" evidence="1">
    <location>
        <begin position="328"/>
        <end position="339"/>
    </location>
</feature>
<dbReference type="Proteomes" id="UP001190700">
    <property type="component" value="Unassembled WGS sequence"/>
</dbReference>
<comment type="caution">
    <text evidence="2">The sequence shown here is derived from an EMBL/GenBank/DDBJ whole genome shotgun (WGS) entry which is preliminary data.</text>
</comment>
<reference evidence="2 3" key="1">
    <citation type="journal article" date="2015" name="Genome Biol. Evol.">
        <title>Comparative Genomics of a Bacterivorous Green Alga Reveals Evolutionary Causalities and Consequences of Phago-Mixotrophic Mode of Nutrition.</title>
        <authorList>
            <person name="Burns J.A."/>
            <person name="Paasch A."/>
            <person name="Narechania A."/>
            <person name="Kim E."/>
        </authorList>
    </citation>
    <scope>NUCLEOTIDE SEQUENCE [LARGE SCALE GENOMIC DNA]</scope>
    <source>
        <strain evidence="2 3">PLY_AMNH</strain>
    </source>
</reference>
<protein>
    <submittedName>
        <fullName evidence="2">Uncharacterized protein</fullName>
    </submittedName>
</protein>
<feature type="region of interest" description="Disordered" evidence="1">
    <location>
        <begin position="325"/>
        <end position="347"/>
    </location>
</feature>
<name>A0AAE0FIN3_9CHLO</name>
<evidence type="ECO:0000256" key="1">
    <source>
        <dbReference type="SAM" id="MobiDB-lite"/>
    </source>
</evidence>
<evidence type="ECO:0000313" key="2">
    <source>
        <dbReference type="EMBL" id="KAK3260354.1"/>
    </source>
</evidence>
<proteinExistence type="predicted"/>
<accession>A0AAE0FIN3</accession>
<gene>
    <name evidence="2" type="ORF">CYMTET_30684</name>
</gene>
<organism evidence="2 3">
    <name type="scientific">Cymbomonas tetramitiformis</name>
    <dbReference type="NCBI Taxonomy" id="36881"/>
    <lineage>
        <taxon>Eukaryota</taxon>
        <taxon>Viridiplantae</taxon>
        <taxon>Chlorophyta</taxon>
        <taxon>Pyramimonadophyceae</taxon>
        <taxon>Pyramimonadales</taxon>
        <taxon>Pyramimonadaceae</taxon>
        <taxon>Cymbomonas</taxon>
    </lineage>
</organism>